<evidence type="ECO:0000313" key="5">
    <source>
        <dbReference type="EMBL" id="ABL00299.1"/>
    </source>
</evidence>
<proteinExistence type="predicted"/>
<dbReference type="PANTHER" id="PTHR44227:SF3">
    <property type="entry name" value="PROTEIN O-MANNOSYL-TRANSFERASE TMTC4"/>
    <property type="match status" value="1"/>
</dbReference>
<feature type="transmembrane region" description="Helical" evidence="3">
    <location>
        <begin position="177"/>
        <end position="200"/>
    </location>
</feature>
<feature type="transmembrane region" description="Helical" evidence="3">
    <location>
        <begin position="312"/>
        <end position="329"/>
    </location>
</feature>
<organism evidence="5 6">
    <name type="scientific">Pelobacter propionicus (strain DSM 2379 / NBRC 103807 / OttBd1)</name>
    <dbReference type="NCBI Taxonomy" id="338966"/>
    <lineage>
        <taxon>Bacteria</taxon>
        <taxon>Pseudomonadati</taxon>
        <taxon>Thermodesulfobacteriota</taxon>
        <taxon>Desulfuromonadia</taxon>
        <taxon>Desulfuromonadales</taxon>
        <taxon>Desulfuromonadaceae</taxon>
        <taxon>Pelobacter</taxon>
    </lineage>
</organism>
<feature type="transmembrane region" description="Helical" evidence="3">
    <location>
        <begin position="145"/>
        <end position="165"/>
    </location>
</feature>
<dbReference type="EMBL" id="CP000482">
    <property type="protein sequence ID" value="ABL00299.1"/>
    <property type="molecule type" value="Genomic_DNA"/>
</dbReference>
<dbReference type="InterPro" id="IPR052346">
    <property type="entry name" value="O-mannosyl-transferase_TMTC"/>
</dbReference>
<dbReference type="eggNOG" id="COG3014">
    <property type="taxonomic scope" value="Bacteria"/>
</dbReference>
<feature type="domain" description="Glycosyltransferase RgtA/B/C/D-like" evidence="4">
    <location>
        <begin position="77"/>
        <end position="221"/>
    </location>
</feature>
<protein>
    <recommendedName>
        <fullName evidence="4">Glycosyltransferase RgtA/B/C/D-like domain-containing protein</fullName>
    </recommendedName>
</protein>
<keyword evidence="3" id="KW-0812">Transmembrane</keyword>
<gene>
    <name evidence="5" type="ordered locus">Ppro_2696</name>
</gene>
<dbReference type="Proteomes" id="UP000006732">
    <property type="component" value="Chromosome"/>
</dbReference>
<evidence type="ECO:0000313" key="6">
    <source>
        <dbReference type="Proteomes" id="UP000006732"/>
    </source>
</evidence>
<feature type="transmembrane region" description="Helical" evidence="3">
    <location>
        <begin position="367"/>
        <end position="385"/>
    </location>
</feature>
<dbReference type="KEGG" id="ppd:Ppro_2696"/>
<feature type="transmembrane region" description="Helical" evidence="3">
    <location>
        <begin position="341"/>
        <end position="361"/>
    </location>
</feature>
<evidence type="ECO:0000256" key="3">
    <source>
        <dbReference type="SAM" id="Phobius"/>
    </source>
</evidence>
<dbReference type="InterPro" id="IPR038731">
    <property type="entry name" value="RgtA/B/C-like"/>
</dbReference>
<keyword evidence="6" id="KW-1185">Reference proteome</keyword>
<dbReference type="OrthoDB" id="127293at2"/>
<dbReference type="PANTHER" id="PTHR44227">
    <property type="match status" value="1"/>
</dbReference>
<keyword evidence="1" id="KW-0677">Repeat</keyword>
<keyword evidence="3" id="KW-1133">Transmembrane helix</keyword>
<feature type="transmembrane region" description="Helical" evidence="3">
    <location>
        <begin position="212"/>
        <end position="229"/>
    </location>
</feature>
<evidence type="ECO:0000256" key="1">
    <source>
        <dbReference type="ARBA" id="ARBA00022737"/>
    </source>
</evidence>
<feature type="transmembrane region" description="Helical" evidence="3">
    <location>
        <begin position="86"/>
        <end position="110"/>
    </location>
</feature>
<dbReference type="AlphaFoldDB" id="A1ASH8"/>
<sequence>MLLGAENKNKVNTKVILLISLAVFAAYLKATRTGALVLDDMTLINSIRGTEPSFSLFFSGDGPTYFRPLAYLSFFLDMRLFRGDPVAMHFANILIHVCNSVLVYCVALRLTHDDAVRQRSAMVAAFMFGLHPVNSEAVIWISSRYDLLCCFFMLASLLLLVRQAASDTVSFLVPLSLMFLCSMLSKESSLLFPAAAVVFIFNERKILTQIRALAIMASLMLSLLFYLFLRNGLHIAVDKGIGDSLAASAHVGIGAMLAHCMAATGFYVKKMLYPFPLSFVISSINSSSCLILFALFFVVLTALFFIRRDLRFPIALMVTALVPPLYAMIGRLAWTPYAERYVYIPMVGFALLVSIASSRYLQRIPTIFLFAGISLLAIPTTFRVNTWTEPVTFWKDTISKSPHFGTPHVLLAAELISTGRLDEAEQHILRARELGITKSKELNYASAVHTALLDARKRKQ</sequence>
<dbReference type="Pfam" id="PF13231">
    <property type="entry name" value="PMT_2"/>
    <property type="match status" value="1"/>
</dbReference>
<dbReference type="STRING" id="338966.Ppro_2696"/>
<keyword evidence="3" id="KW-0472">Membrane</keyword>
<accession>A1ASH8</accession>
<feature type="transmembrane region" description="Helical" evidence="3">
    <location>
        <begin position="249"/>
        <end position="268"/>
    </location>
</feature>
<dbReference type="RefSeq" id="WP_011736550.1">
    <property type="nucleotide sequence ID" value="NC_008609.1"/>
</dbReference>
<keyword evidence="2" id="KW-0802">TPR repeat</keyword>
<evidence type="ECO:0000256" key="2">
    <source>
        <dbReference type="ARBA" id="ARBA00022803"/>
    </source>
</evidence>
<name>A1ASH8_PELPD</name>
<evidence type="ECO:0000259" key="4">
    <source>
        <dbReference type="Pfam" id="PF13231"/>
    </source>
</evidence>
<reference evidence="5 6" key="1">
    <citation type="submission" date="2006-10" db="EMBL/GenBank/DDBJ databases">
        <title>Complete sequence of chromosome of Pelobacter propionicus DSM 2379.</title>
        <authorList>
            <consortium name="US DOE Joint Genome Institute"/>
            <person name="Copeland A."/>
            <person name="Lucas S."/>
            <person name="Lapidus A."/>
            <person name="Barry K."/>
            <person name="Detter J.C."/>
            <person name="Glavina del Rio T."/>
            <person name="Hammon N."/>
            <person name="Israni S."/>
            <person name="Dalin E."/>
            <person name="Tice H."/>
            <person name="Pitluck S."/>
            <person name="Saunders E."/>
            <person name="Brettin T."/>
            <person name="Bruce D."/>
            <person name="Han C."/>
            <person name="Tapia R."/>
            <person name="Schmutz J."/>
            <person name="Larimer F."/>
            <person name="Land M."/>
            <person name="Hauser L."/>
            <person name="Kyrpides N."/>
            <person name="Kim E."/>
            <person name="Lovley D."/>
            <person name="Richardson P."/>
        </authorList>
    </citation>
    <scope>NUCLEOTIDE SEQUENCE [LARGE SCALE GENOMIC DNA]</scope>
    <source>
        <strain evidence="6">DSM 2379 / NBRC 103807 / OttBd1</strain>
    </source>
</reference>
<dbReference type="HOGENOM" id="CLU_011615_5_2_7"/>